<dbReference type="Proteomes" id="UP000039046">
    <property type="component" value="Unassembled WGS sequence"/>
</dbReference>
<reference evidence="10 11" key="1">
    <citation type="journal article" date="2015" name="Genome Announc.">
        <title>Draft Genome Sequence and Gene Annotation of the Entomopathogenic Fungus Verticillium hemipterigenum.</title>
        <authorList>
            <person name="Horn F."/>
            <person name="Habel A."/>
            <person name="Scharf D.H."/>
            <person name="Dworschak J."/>
            <person name="Brakhage A.A."/>
            <person name="Guthke R."/>
            <person name="Hertweck C."/>
            <person name="Linde J."/>
        </authorList>
    </citation>
    <scope>NUCLEOTIDE SEQUENCE [LARGE SCALE GENOMIC DNA]</scope>
</reference>
<dbReference type="GO" id="GO:0000938">
    <property type="term" value="C:GARP complex"/>
    <property type="evidence" value="ECO:0007669"/>
    <property type="project" value="TreeGrafter"/>
</dbReference>
<evidence type="ECO:0000256" key="6">
    <source>
        <dbReference type="SAM" id="Coils"/>
    </source>
</evidence>
<dbReference type="Pfam" id="PF20655">
    <property type="entry name" value="Vps52_C"/>
    <property type="match status" value="1"/>
</dbReference>
<keyword evidence="11" id="KW-1185">Reference proteome</keyword>
<evidence type="ECO:0008006" key="12">
    <source>
        <dbReference type="Google" id="ProtNLM"/>
    </source>
</evidence>
<comment type="similarity">
    <text evidence="2">Belongs to the VPS52 family.</text>
</comment>
<keyword evidence="6" id="KW-0175">Coiled coil</keyword>
<evidence type="ECO:0000256" key="7">
    <source>
        <dbReference type="SAM" id="MobiDB-lite"/>
    </source>
</evidence>
<evidence type="ECO:0000256" key="2">
    <source>
        <dbReference type="ARBA" id="ARBA00008180"/>
    </source>
</evidence>
<dbReference type="GO" id="GO:0006896">
    <property type="term" value="P:Golgi to vacuole transport"/>
    <property type="evidence" value="ECO:0007669"/>
    <property type="project" value="TreeGrafter"/>
</dbReference>
<name>A0A0A1T4P9_9HYPO</name>
<dbReference type="EMBL" id="CDHN01000001">
    <property type="protein sequence ID" value="CEJ80309.1"/>
    <property type="molecule type" value="Genomic_DNA"/>
</dbReference>
<evidence type="ECO:0000256" key="3">
    <source>
        <dbReference type="ARBA" id="ARBA00022448"/>
    </source>
</evidence>
<dbReference type="PANTHER" id="PTHR14190">
    <property type="entry name" value="SUPPRESSOR OF ACTIN MUTATIONS 2/VACUOLAR PROTEIN SORTING 52"/>
    <property type="match status" value="1"/>
</dbReference>
<keyword evidence="4" id="KW-0653">Protein transport</keyword>
<evidence type="ECO:0000313" key="11">
    <source>
        <dbReference type="Proteomes" id="UP000039046"/>
    </source>
</evidence>
<dbReference type="HOGENOM" id="CLU_010797_1_0_1"/>
<gene>
    <name evidence="10" type="ORF">VHEMI00499</name>
</gene>
<evidence type="ECO:0000256" key="5">
    <source>
        <dbReference type="ARBA" id="ARBA00023034"/>
    </source>
</evidence>
<organism evidence="10 11">
    <name type="scientific">[Torrubiella] hemipterigena</name>
    <dbReference type="NCBI Taxonomy" id="1531966"/>
    <lineage>
        <taxon>Eukaryota</taxon>
        <taxon>Fungi</taxon>
        <taxon>Dikarya</taxon>
        <taxon>Ascomycota</taxon>
        <taxon>Pezizomycotina</taxon>
        <taxon>Sordariomycetes</taxon>
        <taxon>Hypocreomycetidae</taxon>
        <taxon>Hypocreales</taxon>
        <taxon>Clavicipitaceae</taxon>
        <taxon>Clavicipitaceae incertae sedis</taxon>
        <taxon>'Torrubiella' clade</taxon>
    </lineage>
</organism>
<keyword evidence="5" id="KW-0333">Golgi apparatus</keyword>
<keyword evidence="3" id="KW-0813">Transport</keyword>
<protein>
    <recommendedName>
        <fullName evidence="12">Vps52 / Sac2 family protein</fullName>
    </recommendedName>
</protein>
<evidence type="ECO:0000259" key="9">
    <source>
        <dbReference type="Pfam" id="PF20655"/>
    </source>
</evidence>
<feature type="domain" description="Vps52 coiled-coil" evidence="8">
    <location>
        <begin position="157"/>
        <end position="330"/>
    </location>
</feature>
<sequence length="671" mass="74895">MWLDRLAAGPNSASGASTPQSASRSFSPLPRRTSSNLSPYVTSQRQGHSPRGSSLSLVSSDSSVSLLAASRRPNGSGVRQSSALNDQAARSIDALDKLLRTGDGAALGDTRQSSLISDGDLEFDFDFDGLLLTELAATTKDYHPTGPALRLQSRDEYTAEETKFEELHKSISACDDILGSVEINLASFRDDLAAVSADIESLQDRSTALNRRLENRREIEKALAPIVEDLSLSPETISKIATGTIDESWTKVLAEVDRRATSHKKAKPDSQRSKAAEDMGPLLEKLIQKAIERIRDFIVTQIKSLRSPQVNAQVIQQQSFLRYKDLFTFLHRHHAVLAEEIAQAYMNTMRWYYQTQFARYEKSLNKMKLHVIDRSDSIGYEESSRIANVLSVSRSSAPPHDAFNLGRRMDILKATNQPAVPSHLAEEDQTTHYLETPFRNFNLALIDNAMAEYTFMASYFSPALSFSKINKYFNYVLDPAFDLGRNLSKTLVSETYDAIAILLCIRLNQHSAFELQRRKVPAADGYINATNMLLWPRFQVVMDKNAESVKLMASNIPAKPTKSSSDASKLSAAPHMVTQRFGQLLHAILSLSAEGGDDEPVMASLQRLRTEVEAFLTRVSNTYGSDRRKSSRFMYNNYSLIHTIIADAKGKLAEEQQDHFDELKQAYQDED</sequence>
<dbReference type="OrthoDB" id="19482at2759"/>
<dbReference type="InterPro" id="IPR048319">
    <property type="entry name" value="Vps52_CC"/>
</dbReference>
<dbReference type="Pfam" id="PF04129">
    <property type="entry name" value="Vps52_CC"/>
    <property type="match status" value="1"/>
</dbReference>
<evidence type="ECO:0000256" key="4">
    <source>
        <dbReference type="ARBA" id="ARBA00022927"/>
    </source>
</evidence>
<dbReference type="GO" id="GO:0015031">
    <property type="term" value="P:protein transport"/>
    <property type="evidence" value="ECO:0007669"/>
    <property type="project" value="UniProtKB-KW"/>
</dbReference>
<dbReference type="GO" id="GO:0019905">
    <property type="term" value="F:syntaxin binding"/>
    <property type="evidence" value="ECO:0007669"/>
    <property type="project" value="TreeGrafter"/>
</dbReference>
<feature type="compositionally biased region" description="Polar residues" evidence="7">
    <location>
        <begin position="11"/>
        <end position="47"/>
    </location>
</feature>
<evidence type="ECO:0000259" key="8">
    <source>
        <dbReference type="Pfam" id="PF04129"/>
    </source>
</evidence>
<feature type="domain" description="Vps52 C-terminal" evidence="9">
    <location>
        <begin position="347"/>
        <end position="666"/>
    </location>
</feature>
<dbReference type="GO" id="GO:0005829">
    <property type="term" value="C:cytosol"/>
    <property type="evidence" value="ECO:0007669"/>
    <property type="project" value="GOC"/>
</dbReference>
<evidence type="ECO:0000256" key="1">
    <source>
        <dbReference type="ARBA" id="ARBA00004601"/>
    </source>
</evidence>
<dbReference type="AlphaFoldDB" id="A0A0A1T4P9"/>
<dbReference type="STRING" id="1531966.A0A0A1T4P9"/>
<proteinExistence type="inferred from homology"/>
<dbReference type="InterPro" id="IPR007258">
    <property type="entry name" value="Vps52"/>
</dbReference>
<dbReference type="InterPro" id="IPR048361">
    <property type="entry name" value="Vps52_C"/>
</dbReference>
<evidence type="ECO:0000313" key="10">
    <source>
        <dbReference type="EMBL" id="CEJ80309.1"/>
    </source>
</evidence>
<dbReference type="PANTHER" id="PTHR14190:SF7">
    <property type="entry name" value="VACUOLAR PROTEIN SORTING-ASSOCIATED PROTEIN 52 HOMOLOG"/>
    <property type="match status" value="1"/>
</dbReference>
<feature type="coiled-coil region" evidence="6">
    <location>
        <begin position="185"/>
        <end position="219"/>
    </location>
</feature>
<dbReference type="GO" id="GO:0032456">
    <property type="term" value="P:endocytic recycling"/>
    <property type="evidence" value="ECO:0007669"/>
    <property type="project" value="TreeGrafter"/>
</dbReference>
<feature type="region of interest" description="Disordered" evidence="7">
    <location>
        <begin position="1"/>
        <end position="57"/>
    </location>
</feature>
<accession>A0A0A1T4P9</accession>
<comment type="subcellular location">
    <subcellularLocation>
        <location evidence="1">Golgi apparatus</location>
        <location evidence="1">trans-Golgi network</location>
    </subcellularLocation>
</comment>
<dbReference type="GO" id="GO:0042147">
    <property type="term" value="P:retrograde transport, endosome to Golgi"/>
    <property type="evidence" value="ECO:0007669"/>
    <property type="project" value="TreeGrafter"/>
</dbReference>